<feature type="chain" id="PRO_5015119310" evidence="1">
    <location>
        <begin position="25"/>
        <end position="117"/>
    </location>
</feature>
<protein>
    <submittedName>
        <fullName evidence="3">Kelch domain-containing protein</fullName>
    </submittedName>
</protein>
<dbReference type="EMBL" id="MAVT02000161">
    <property type="protein sequence ID" value="POS78764.1"/>
    <property type="molecule type" value="Genomic_DNA"/>
</dbReference>
<gene>
    <name evidence="3" type="ORF">DHEL01_v202831</name>
</gene>
<dbReference type="Proteomes" id="UP000094444">
    <property type="component" value="Unassembled WGS sequence"/>
</dbReference>
<feature type="domain" description="Apple" evidence="2">
    <location>
        <begin position="43"/>
        <end position="104"/>
    </location>
</feature>
<dbReference type="OrthoDB" id="3795412at2759"/>
<comment type="caution">
    <text evidence="3">The sequence shown here is derived from an EMBL/GenBank/DDBJ whole genome shotgun (WGS) entry which is preliminary data.</text>
</comment>
<evidence type="ECO:0000256" key="1">
    <source>
        <dbReference type="SAM" id="SignalP"/>
    </source>
</evidence>
<name>A0A2P5I8D4_DIAHE</name>
<feature type="signal peptide" evidence="1">
    <location>
        <begin position="1"/>
        <end position="24"/>
    </location>
</feature>
<dbReference type="Pfam" id="PF00024">
    <property type="entry name" value="PAN_1"/>
    <property type="match status" value="1"/>
</dbReference>
<evidence type="ECO:0000313" key="3">
    <source>
        <dbReference type="EMBL" id="POS78764.1"/>
    </source>
</evidence>
<dbReference type="InParanoid" id="A0A2P5I8D4"/>
<dbReference type="InterPro" id="IPR003609">
    <property type="entry name" value="Pan_app"/>
</dbReference>
<sequence length="117" mass="12746">MPYIHKVTLALLTTLAAIADVVYAGIQVCPEGASVLVGNGRQYSICPGTDFVGETVEEIPNIQTIRECGLICDSARFSRGWDCTRVSFQPLLETCYLKVSTGVEWVVDPNYDTAVLT</sequence>
<evidence type="ECO:0000259" key="2">
    <source>
        <dbReference type="Pfam" id="PF00024"/>
    </source>
</evidence>
<proteinExistence type="predicted"/>
<dbReference type="AlphaFoldDB" id="A0A2P5I8D4"/>
<organism evidence="3 4">
    <name type="scientific">Diaporthe helianthi</name>
    <dbReference type="NCBI Taxonomy" id="158607"/>
    <lineage>
        <taxon>Eukaryota</taxon>
        <taxon>Fungi</taxon>
        <taxon>Dikarya</taxon>
        <taxon>Ascomycota</taxon>
        <taxon>Pezizomycotina</taxon>
        <taxon>Sordariomycetes</taxon>
        <taxon>Sordariomycetidae</taxon>
        <taxon>Diaporthales</taxon>
        <taxon>Diaporthaceae</taxon>
        <taxon>Diaporthe</taxon>
    </lineage>
</organism>
<keyword evidence="4" id="KW-1185">Reference proteome</keyword>
<accession>A0A2P5I8D4</accession>
<keyword evidence="1" id="KW-0732">Signal</keyword>
<reference evidence="3" key="1">
    <citation type="submission" date="2017-09" db="EMBL/GenBank/DDBJ databases">
        <title>Polyketide synthases of a Diaporthe helianthi virulent isolate.</title>
        <authorList>
            <person name="Baroncelli R."/>
        </authorList>
    </citation>
    <scope>NUCLEOTIDE SEQUENCE [LARGE SCALE GENOMIC DNA]</scope>
    <source>
        <strain evidence="3">7/96</strain>
    </source>
</reference>
<evidence type="ECO:0000313" key="4">
    <source>
        <dbReference type="Proteomes" id="UP000094444"/>
    </source>
</evidence>